<dbReference type="InterPro" id="IPR029475">
    <property type="entry name" value="DUF6807"/>
</dbReference>
<dbReference type="KEGG" id="caa:Caka_0513"/>
<name>D5ENA3_CORAD</name>
<evidence type="ECO:0000256" key="1">
    <source>
        <dbReference type="SAM" id="SignalP"/>
    </source>
</evidence>
<dbReference type="HOGENOM" id="CLU_053136_0_0_0"/>
<sequence>MNQMMKKLRSVGVLMTVLSASAWAETRVIENEHSTSMQHDGQTLWTYNHDPAEGKPYIHPLATITGTVFTALRPDDHPWHRGVWFSWKKINGVSYWEENRETGKSPGETRIKQFKRSIAENQDVQFDLDIEYAPAGSNDMVLTEQRSVTISVPDSTGMYIIDWSTTFQALDKDVVFERTPPPHEPKGYSYGGYAGLSVRMNGKMRRGTYVNSSGEIKPHRNPANWMLFKAPESGSLLFMDHPDNLNTPSVWYLDLPMSYFSPAILYNAPHTLEAGQTLSLKYRLVVSSEAMNDADAESSWKAWNLGANQR</sequence>
<dbReference type="Pfam" id="PF14100">
    <property type="entry name" value="DUF6807"/>
    <property type="match status" value="1"/>
</dbReference>
<feature type="chain" id="PRO_5003071306" description="Methane oxygenase PmoA" evidence="1">
    <location>
        <begin position="25"/>
        <end position="310"/>
    </location>
</feature>
<dbReference type="AlphaFoldDB" id="D5ENA3"/>
<keyword evidence="1" id="KW-0732">Signal</keyword>
<evidence type="ECO:0000313" key="3">
    <source>
        <dbReference type="Proteomes" id="UP000000925"/>
    </source>
</evidence>
<reference evidence="2 3" key="1">
    <citation type="journal article" date="2010" name="Stand. Genomic Sci.">
        <title>Complete genome sequence of Coraliomargarita akajimensis type strain (04OKA010-24).</title>
        <authorList>
            <person name="Mavromatis K."/>
            <person name="Abt B."/>
            <person name="Brambilla E."/>
            <person name="Lapidus A."/>
            <person name="Copeland A."/>
            <person name="Deshpande S."/>
            <person name="Nolan M."/>
            <person name="Lucas S."/>
            <person name="Tice H."/>
            <person name="Cheng J.F."/>
            <person name="Han C."/>
            <person name="Detter J.C."/>
            <person name="Woyke T."/>
            <person name="Goodwin L."/>
            <person name="Pitluck S."/>
            <person name="Held B."/>
            <person name="Brettin T."/>
            <person name="Tapia R."/>
            <person name="Ivanova N."/>
            <person name="Mikhailova N."/>
            <person name="Pati A."/>
            <person name="Liolios K."/>
            <person name="Chen A."/>
            <person name="Palaniappan K."/>
            <person name="Land M."/>
            <person name="Hauser L."/>
            <person name="Chang Y.J."/>
            <person name="Jeffries C.D."/>
            <person name="Rohde M."/>
            <person name="Goker M."/>
            <person name="Bristow J."/>
            <person name="Eisen J.A."/>
            <person name="Markowitz V."/>
            <person name="Hugenholtz P."/>
            <person name="Klenk H.P."/>
            <person name="Kyrpides N.C."/>
        </authorList>
    </citation>
    <scope>NUCLEOTIDE SEQUENCE [LARGE SCALE GENOMIC DNA]</scope>
    <source>
        <strain evidence="3">DSM 45221 / IAM 15411 / JCM 23193 / KCTC 12865</strain>
    </source>
</reference>
<dbReference type="OrthoDB" id="242375at2"/>
<evidence type="ECO:0000313" key="2">
    <source>
        <dbReference type="EMBL" id="ADE53538.1"/>
    </source>
</evidence>
<accession>D5ENA3</accession>
<keyword evidence="3" id="KW-1185">Reference proteome</keyword>
<protein>
    <recommendedName>
        <fullName evidence="4">Methane oxygenase PmoA</fullName>
    </recommendedName>
</protein>
<gene>
    <name evidence="2" type="ordered locus">Caka_0513</name>
</gene>
<dbReference type="EMBL" id="CP001998">
    <property type="protein sequence ID" value="ADE53538.1"/>
    <property type="molecule type" value="Genomic_DNA"/>
</dbReference>
<dbReference type="eggNOG" id="COG3828">
    <property type="taxonomic scope" value="Bacteria"/>
</dbReference>
<feature type="signal peptide" evidence="1">
    <location>
        <begin position="1"/>
        <end position="24"/>
    </location>
</feature>
<dbReference type="Proteomes" id="UP000000925">
    <property type="component" value="Chromosome"/>
</dbReference>
<proteinExistence type="predicted"/>
<evidence type="ECO:0008006" key="4">
    <source>
        <dbReference type="Google" id="ProtNLM"/>
    </source>
</evidence>
<dbReference type="STRING" id="583355.Caka_0513"/>
<organism evidence="2 3">
    <name type="scientific">Coraliomargarita akajimensis (strain DSM 45221 / IAM 15411 / JCM 23193 / KCTC 12865 / 04OKA010-24)</name>
    <dbReference type="NCBI Taxonomy" id="583355"/>
    <lineage>
        <taxon>Bacteria</taxon>
        <taxon>Pseudomonadati</taxon>
        <taxon>Verrucomicrobiota</taxon>
        <taxon>Opitutia</taxon>
        <taxon>Puniceicoccales</taxon>
        <taxon>Coraliomargaritaceae</taxon>
        <taxon>Coraliomargarita</taxon>
    </lineage>
</organism>